<dbReference type="Pfam" id="PF00842">
    <property type="entry name" value="Ala_racemase_C"/>
    <property type="match status" value="1"/>
</dbReference>
<name>A0A9D0YX40_9FIRM</name>
<dbReference type="NCBIfam" id="TIGR00492">
    <property type="entry name" value="alr"/>
    <property type="match status" value="1"/>
</dbReference>
<feature type="modified residue" description="N6-(pyridoxal phosphate)lysine" evidence="4">
    <location>
        <position position="42"/>
    </location>
</feature>
<dbReference type="Gene3D" id="3.20.20.10">
    <property type="entry name" value="Alanine racemase"/>
    <property type="match status" value="1"/>
</dbReference>
<comment type="cofactor">
    <cofactor evidence="1 4">
        <name>pyridoxal 5'-phosphate</name>
        <dbReference type="ChEBI" id="CHEBI:597326"/>
    </cofactor>
</comment>
<evidence type="ECO:0000256" key="3">
    <source>
        <dbReference type="ARBA" id="ARBA00023235"/>
    </source>
</evidence>
<dbReference type="InterPro" id="IPR009006">
    <property type="entry name" value="Ala_racemase/Decarboxylase_C"/>
</dbReference>
<gene>
    <name evidence="7" type="primary">alr</name>
    <name evidence="7" type="ORF">IAA66_09035</name>
</gene>
<dbReference type="InterPro" id="IPR029066">
    <property type="entry name" value="PLP-binding_barrel"/>
</dbReference>
<dbReference type="Gene3D" id="2.40.37.10">
    <property type="entry name" value="Lyase, Ornithine Decarboxylase, Chain A, domain 1"/>
    <property type="match status" value="1"/>
</dbReference>
<dbReference type="AlphaFoldDB" id="A0A9D0YX40"/>
<dbReference type="PANTHER" id="PTHR30511:SF3">
    <property type="entry name" value="LYSINE RACEMASE"/>
    <property type="match status" value="1"/>
</dbReference>
<evidence type="ECO:0000313" key="8">
    <source>
        <dbReference type="Proteomes" id="UP000886819"/>
    </source>
</evidence>
<dbReference type="GO" id="GO:0030170">
    <property type="term" value="F:pyridoxal phosphate binding"/>
    <property type="evidence" value="ECO:0007669"/>
    <property type="project" value="TreeGrafter"/>
</dbReference>
<dbReference type="InterPro" id="IPR000821">
    <property type="entry name" value="Ala_racemase"/>
</dbReference>
<protein>
    <submittedName>
        <fullName evidence="7">Alanine racemase</fullName>
        <ecNumber evidence="7">5.1.1.1</ecNumber>
    </submittedName>
</protein>
<evidence type="ECO:0000256" key="4">
    <source>
        <dbReference type="PIRSR" id="PIRSR600821-50"/>
    </source>
</evidence>
<dbReference type="SUPFAM" id="SSF51419">
    <property type="entry name" value="PLP-binding barrel"/>
    <property type="match status" value="1"/>
</dbReference>
<dbReference type="InterPro" id="IPR001608">
    <property type="entry name" value="Ala_racemase_N"/>
</dbReference>
<evidence type="ECO:0000256" key="5">
    <source>
        <dbReference type="PIRSR" id="PIRSR600821-52"/>
    </source>
</evidence>
<dbReference type="CDD" id="cd00430">
    <property type="entry name" value="PLPDE_III_AR"/>
    <property type="match status" value="1"/>
</dbReference>
<dbReference type="GO" id="GO:0006522">
    <property type="term" value="P:alanine metabolic process"/>
    <property type="evidence" value="ECO:0007669"/>
    <property type="project" value="InterPro"/>
</dbReference>
<dbReference type="PANTHER" id="PTHR30511">
    <property type="entry name" value="ALANINE RACEMASE"/>
    <property type="match status" value="1"/>
</dbReference>
<feature type="domain" description="Alanine racemase C-terminal" evidence="6">
    <location>
        <begin position="245"/>
        <end position="369"/>
    </location>
</feature>
<evidence type="ECO:0000259" key="6">
    <source>
        <dbReference type="SMART" id="SM01005"/>
    </source>
</evidence>
<dbReference type="InterPro" id="IPR011079">
    <property type="entry name" value="Ala_racemase_C"/>
</dbReference>
<sequence>MLSYARATARTWAEIRVEDVVNNHQAALSELAPGVRHVSVLKANAYGMGAVGTAEILYADGERLFAVACVEEALELRRALPDDAYILVMGETMPAEVAVSVSNRIASTVFRLETARALSEEAVRQGVQVHVHCKVDTGLNRLGFGTAEAAEAVQAVLRMPNLVYDGLFSHLQRRSPEHDRLQAERLWQVDRQLREAGIATPMLHMLDSIGMWRYPQYQFNAVRDGAFALGHTKLDYQHPEKLRLALSFKTRIVRIHDVPAGECCGYDADHPMTKDTRVATLCVGYADGYPRAMSEVGQVEIHGKRARVLGVVCMDLTMVDISEIPEAQVGDVATLLGGSIGIHEYAGFSQGYANEYTAMISRRVPRVYLKGGEPVKIVGYLE</sequence>
<evidence type="ECO:0000313" key="7">
    <source>
        <dbReference type="EMBL" id="HIQ63707.1"/>
    </source>
</evidence>
<dbReference type="SUPFAM" id="SSF50621">
    <property type="entry name" value="Alanine racemase C-terminal domain-like"/>
    <property type="match status" value="1"/>
</dbReference>
<feature type="binding site" evidence="5">
    <location>
        <position position="141"/>
    </location>
    <ligand>
        <name>substrate</name>
    </ligand>
</feature>
<organism evidence="7 8">
    <name type="scientific">Candidatus Avichristensenella intestinipullorum</name>
    <dbReference type="NCBI Taxonomy" id="2840693"/>
    <lineage>
        <taxon>Bacteria</taxon>
        <taxon>Bacillati</taxon>
        <taxon>Bacillota</taxon>
        <taxon>Clostridia</taxon>
        <taxon>Candidatus Avichristensenella</taxon>
    </lineage>
</organism>
<dbReference type="EC" id="5.1.1.1" evidence="7"/>
<comment type="caution">
    <text evidence="7">The sequence shown here is derived from an EMBL/GenBank/DDBJ whole genome shotgun (WGS) entry which is preliminary data.</text>
</comment>
<reference evidence="7" key="2">
    <citation type="journal article" date="2021" name="PeerJ">
        <title>Extensive microbial diversity within the chicken gut microbiome revealed by metagenomics and culture.</title>
        <authorList>
            <person name="Gilroy R."/>
            <person name="Ravi A."/>
            <person name="Getino M."/>
            <person name="Pursley I."/>
            <person name="Horton D.L."/>
            <person name="Alikhan N.F."/>
            <person name="Baker D."/>
            <person name="Gharbi K."/>
            <person name="Hall N."/>
            <person name="Watson M."/>
            <person name="Adriaenssens E.M."/>
            <person name="Foster-Nyarko E."/>
            <person name="Jarju S."/>
            <person name="Secka A."/>
            <person name="Antonio M."/>
            <person name="Oren A."/>
            <person name="Chaudhuri R.R."/>
            <person name="La Ragione R."/>
            <person name="Hildebrand F."/>
            <person name="Pallen M.J."/>
        </authorList>
    </citation>
    <scope>NUCLEOTIDE SEQUENCE</scope>
    <source>
        <strain evidence="7">ChiHile30-977</strain>
    </source>
</reference>
<dbReference type="GO" id="GO:0008784">
    <property type="term" value="F:alanine racemase activity"/>
    <property type="evidence" value="ECO:0007669"/>
    <property type="project" value="UniProtKB-EC"/>
</dbReference>
<reference evidence="7" key="1">
    <citation type="submission" date="2020-10" db="EMBL/GenBank/DDBJ databases">
        <authorList>
            <person name="Gilroy R."/>
        </authorList>
    </citation>
    <scope>NUCLEOTIDE SEQUENCE</scope>
    <source>
        <strain evidence="7">ChiHile30-977</strain>
    </source>
</reference>
<accession>A0A9D0YX40</accession>
<dbReference type="SMART" id="SM01005">
    <property type="entry name" value="Ala_racemase_C"/>
    <property type="match status" value="1"/>
</dbReference>
<dbReference type="Pfam" id="PF01168">
    <property type="entry name" value="Ala_racemase_N"/>
    <property type="match status" value="1"/>
</dbReference>
<feature type="binding site" evidence="5">
    <location>
        <position position="314"/>
    </location>
    <ligand>
        <name>substrate</name>
    </ligand>
</feature>
<keyword evidence="2 4" id="KW-0663">Pyridoxal phosphate</keyword>
<evidence type="ECO:0000256" key="2">
    <source>
        <dbReference type="ARBA" id="ARBA00022898"/>
    </source>
</evidence>
<dbReference type="PRINTS" id="PR00992">
    <property type="entry name" value="ALARACEMASE"/>
</dbReference>
<evidence type="ECO:0000256" key="1">
    <source>
        <dbReference type="ARBA" id="ARBA00001933"/>
    </source>
</evidence>
<dbReference type="GO" id="GO:0005829">
    <property type="term" value="C:cytosol"/>
    <property type="evidence" value="ECO:0007669"/>
    <property type="project" value="TreeGrafter"/>
</dbReference>
<dbReference type="EMBL" id="DVFI01000122">
    <property type="protein sequence ID" value="HIQ63707.1"/>
    <property type="molecule type" value="Genomic_DNA"/>
</dbReference>
<proteinExistence type="predicted"/>
<keyword evidence="3 7" id="KW-0413">Isomerase</keyword>
<dbReference type="Proteomes" id="UP000886819">
    <property type="component" value="Unassembled WGS sequence"/>
</dbReference>